<dbReference type="GO" id="GO:0042605">
    <property type="term" value="F:peptide antigen binding"/>
    <property type="evidence" value="ECO:0007669"/>
    <property type="project" value="TreeGrafter"/>
</dbReference>
<evidence type="ECO:0000256" key="1">
    <source>
        <dbReference type="ARBA" id="ARBA00022729"/>
    </source>
</evidence>
<keyword evidence="3" id="KW-1064">Adaptive immunity</keyword>
<dbReference type="PANTHER" id="PTHR19343">
    <property type="entry name" value="T CELL RECEPTOR ALPHA VARIABLE 1-2"/>
    <property type="match status" value="1"/>
</dbReference>
<dbReference type="InterPro" id="IPR013783">
    <property type="entry name" value="Ig-like_fold"/>
</dbReference>
<dbReference type="Pfam" id="PF07686">
    <property type="entry name" value="V-set"/>
    <property type="match status" value="1"/>
</dbReference>
<dbReference type="PROSITE" id="PS50835">
    <property type="entry name" value="IG_LIKE"/>
    <property type="match status" value="1"/>
</dbReference>
<dbReference type="InterPro" id="IPR036179">
    <property type="entry name" value="Ig-like_dom_sf"/>
</dbReference>
<gene>
    <name evidence="8" type="primary">Trav12_0</name>
    <name evidence="8" type="ORF">TOXRED_R07275</name>
</gene>
<dbReference type="EMBL" id="VXBI01012257">
    <property type="protein sequence ID" value="NWS90890.1"/>
    <property type="molecule type" value="Genomic_DNA"/>
</dbReference>
<evidence type="ECO:0000256" key="5">
    <source>
        <dbReference type="ARBA" id="ARBA00023319"/>
    </source>
</evidence>
<keyword evidence="4" id="KW-0675">Receptor</keyword>
<keyword evidence="1" id="KW-0732">Signal</keyword>
<evidence type="ECO:0000256" key="6">
    <source>
        <dbReference type="ARBA" id="ARBA00043266"/>
    </source>
</evidence>
<dbReference type="GO" id="GO:0042101">
    <property type="term" value="C:T cell receptor complex"/>
    <property type="evidence" value="ECO:0007669"/>
    <property type="project" value="UniProtKB-KW"/>
</dbReference>
<keyword evidence="9" id="KW-1185">Reference proteome</keyword>
<evidence type="ECO:0000313" key="8">
    <source>
        <dbReference type="EMBL" id="NWS90890.1"/>
    </source>
</evidence>
<dbReference type="Proteomes" id="UP000523146">
    <property type="component" value="Unassembled WGS sequence"/>
</dbReference>
<evidence type="ECO:0000313" key="9">
    <source>
        <dbReference type="Proteomes" id="UP000523146"/>
    </source>
</evidence>
<dbReference type="Gene3D" id="2.60.40.10">
    <property type="entry name" value="Immunoglobulins"/>
    <property type="match status" value="1"/>
</dbReference>
<dbReference type="InterPro" id="IPR013106">
    <property type="entry name" value="Ig_V-set"/>
</dbReference>
<dbReference type="SUPFAM" id="SSF48726">
    <property type="entry name" value="Immunoglobulin"/>
    <property type="match status" value="1"/>
</dbReference>
<comment type="caution">
    <text evidence="8">The sequence shown here is derived from an EMBL/GenBank/DDBJ whole genome shotgun (WGS) entry which is preliminary data.</text>
</comment>
<evidence type="ECO:0000256" key="4">
    <source>
        <dbReference type="ARBA" id="ARBA00023170"/>
    </source>
</evidence>
<proteinExistence type="predicted"/>
<accession>A0A7K5JAM3</accession>
<dbReference type="PANTHER" id="PTHR19343:SF26">
    <property type="entry name" value="T CELL RECEPTOR ALPHA VARIABLE 1-1"/>
    <property type="match status" value="1"/>
</dbReference>
<reference evidence="8 9" key="1">
    <citation type="submission" date="2019-09" db="EMBL/GenBank/DDBJ databases">
        <title>Bird 10,000 Genomes (B10K) Project - Family phase.</title>
        <authorList>
            <person name="Zhang G."/>
        </authorList>
    </citation>
    <scope>NUCLEOTIDE SEQUENCE [LARGE SCALE GENOMIC DNA]</scope>
    <source>
        <strain evidence="8">B10K-DU-002-15</strain>
        <tissue evidence="8">Muscle</tissue>
    </source>
</reference>
<dbReference type="InterPro" id="IPR007110">
    <property type="entry name" value="Ig-like_dom"/>
</dbReference>
<feature type="domain" description="Ig-like" evidence="7">
    <location>
        <begin position="2"/>
        <end position="94"/>
    </location>
</feature>
<name>A0A7K5JAM3_TOXRE</name>
<dbReference type="AlphaFoldDB" id="A0A7K5JAM3"/>
<organism evidence="8 9">
    <name type="scientific">Toxostoma redivivum</name>
    <name type="common">California thrasher</name>
    <dbReference type="NCBI Taxonomy" id="99882"/>
    <lineage>
        <taxon>Eukaryota</taxon>
        <taxon>Metazoa</taxon>
        <taxon>Chordata</taxon>
        <taxon>Craniata</taxon>
        <taxon>Vertebrata</taxon>
        <taxon>Euteleostomi</taxon>
        <taxon>Archelosauria</taxon>
        <taxon>Archosauria</taxon>
        <taxon>Dinosauria</taxon>
        <taxon>Saurischia</taxon>
        <taxon>Theropoda</taxon>
        <taxon>Coelurosauria</taxon>
        <taxon>Aves</taxon>
        <taxon>Neognathae</taxon>
        <taxon>Neoaves</taxon>
        <taxon>Telluraves</taxon>
        <taxon>Australaves</taxon>
        <taxon>Passeriformes</taxon>
        <taxon>Mimidae</taxon>
        <taxon>Toxostoma</taxon>
    </lineage>
</organism>
<sequence length="94" mass="10561">TGQITVTQEDPKVMLKQGLRFHTTCKYQSSNFRGLLWYQLRKGQAPQLVSYQSGTGPRHSGRITTHLNTTGKYSVLKVEEVEVSDSALYLCAVQ</sequence>
<evidence type="ECO:0000256" key="3">
    <source>
        <dbReference type="ARBA" id="ARBA00023130"/>
    </source>
</evidence>
<protein>
    <submittedName>
        <fullName evidence="8">TVA12 protein</fullName>
    </submittedName>
</protein>
<keyword evidence="5" id="KW-0393">Immunoglobulin domain</keyword>
<evidence type="ECO:0000256" key="2">
    <source>
        <dbReference type="ARBA" id="ARBA00022859"/>
    </source>
</evidence>
<keyword evidence="2" id="KW-0391">Immunity</keyword>
<evidence type="ECO:0000259" key="7">
    <source>
        <dbReference type="PROSITE" id="PS50835"/>
    </source>
</evidence>
<feature type="non-terminal residue" evidence="8">
    <location>
        <position position="1"/>
    </location>
</feature>
<dbReference type="InterPro" id="IPR051006">
    <property type="entry name" value="TCR_variable_domain"/>
</dbReference>
<feature type="non-terminal residue" evidence="8">
    <location>
        <position position="94"/>
    </location>
</feature>
<dbReference type="GO" id="GO:0002250">
    <property type="term" value="P:adaptive immune response"/>
    <property type="evidence" value="ECO:0007669"/>
    <property type="project" value="UniProtKB-KW"/>
</dbReference>
<keyword evidence="6" id="KW-1279">T cell receptor</keyword>